<evidence type="ECO:0000256" key="10">
    <source>
        <dbReference type="PROSITE-ProRule" id="PRU01360"/>
    </source>
</evidence>
<keyword evidence="4 10" id="KW-0812">Transmembrane</keyword>
<evidence type="ECO:0000256" key="5">
    <source>
        <dbReference type="ARBA" id="ARBA00022729"/>
    </source>
</evidence>
<evidence type="ECO:0000256" key="2">
    <source>
        <dbReference type="ARBA" id="ARBA00022448"/>
    </source>
</evidence>
<keyword evidence="5 12" id="KW-0732">Signal</keyword>
<keyword evidence="2 10" id="KW-0813">Transport</keyword>
<name>A0A2T4JXG1_9RHOB</name>
<feature type="domain" description="TonB-dependent receptor plug" evidence="14">
    <location>
        <begin position="41"/>
        <end position="147"/>
    </location>
</feature>
<evidence type="ECO:0000259" key="13">
    <source>
        <dbReference type="Pfam" id="PF00593"/>
    </source>
</evidence>
<comment type="caution">
    <text evidence="15">The sequence shown here is derived from an EMBL/GenBank/DDBJ whole genome shotgun (WGS) entry which is preliminary data.</text>
</comment>
<dbReference type="GO" id="GO:0015889">
    <property type="term" value="P:cobalamin transport"/>
    <property type="evidence" value="ECO:0007669"/>
    <property type="project" value="TreeGrafter"/>
</dbReference>
<evidence type="ECO:0000313" key="16">
    <source>
        <dbReference type="Proteomes" id="UP000241010"/>
    </source>
</evidence>
<dbReference type="InterPro" id="IPR000531">
    <property type="entry name" value="Beta-barrel_TonB"/>
</dbReference>
<dbReference type="AlphaFoldDB" id="A0A2T4JXG1"/>
<evidence type="ECO:0000256" key="8">
    <source>
        <dbReference type="ARBA" id="ARBA00023136"/>
    </source>
</evidence>
<keyword evidence="6" id="KW-0406">Ion transport</keyword>
<keyword evidence="7 11" id="KW-0798">TonB box</keyword>
<evidence type="ECO:0000256" key="12">
    <source>
        <dbReference type="SAM" id="SignalP"/>
    </source>
</evidence>
<dbReference type="GO" id="GO:0009279">
    <property type="term" value="C:cell outer membrane"/>
    <property type="evidence" value="ECO:0007669"/>
    <property type="project" value="UniProtKB-SubCell"/>
</dbReference>
<evidence type="ECO:0000256" key="11">
    <source>
        <dbReference type="RuleBase" id="RU003357"/>
    </source>
</evidence>
<dbReference type="InterPro" id="IPR012910">
    <property type="entry name" value="Plug_dom"/>
</dbReference>
<keyword evidence="16" id="KW-1185">Reference proteome</keyword>
<dbReference type="GO" id="GO:0006811">
    <property type="term" value="P:monoatomic ion transport"/>
    <property type="evidence" value="ECO:0007669"/>
    <property type="project" value="UniProtKB-KW"/>
</dbReference>
<feature type="domain" description="TonB-dependent receptor-like beta-barrel" evidence="13">
    <location>
        <begin position="169"/>
        <end position="592"/>
    </location>
</feature>
<dbReference type="RefSeq" id="WP_107663218.1">
    <property type="nucleotide sequence ID" value="NZ_PZKG01000022.1"/>
</dbReference>
<dbReference type="InterPro" id="IPR036942">
    <property type="entry name" value="Beta-barrel_TonB_sf"/>
</dbReference>
<dbReference type="Pfam" id="PF07715">
    <property type="entry name" value="Plug"/>
    <property type="match status" value="1"/>
</dbReference>
<dbReference type="CDD" id="cd01347">
    <property type="entry name" value="ligand_gated_channel"/>
    <property type="match status" value="1"/>
</dbReference>
<keyword evidence="9 10" id="KW-0998">Cell outer membrane</keyword>
<protein>
    <submittedName>
        <fullName evidence="15">TonB-dependent receptor</fullName>
    </submittedName>
</protein>
<evidence type="ECO:0000256" key="9">
    <source>
        <dbReference type="ARBA" id="ARBA00023237"/>
    </source>
</evidence>
<evidence type="ECO:0000256" key="4">
    <source>
        <dbReference type="ARBA" id="ARBA00022692"/>
    </source>
</evidence>
<dbReference type="Gene3D" id="2.170.130.10">
    <property type="entry name" value="TonB-dependent receptor, plug domain"/>
    <property type="match status" value="1"/>
</dbReference>
<gene>
    <name evidence="15" type="ORF">C5F48_07145</name>
</gene>
<comment type="subcellular location">
    <subcellularLocation>
        <location evidence="1 10">Cell outer membrane</location>
        <topology evidence="1 10">Multi-pass membrane protein</topology>
    </subcellularLocation>
</comment>
<feature type="signal peptide" evidence="12">
    <location>
        <begin position="1"/>
        <end position="21"/>
    </location>
</feature>
<evidence type="ECO:0000256" key="1">
    <source>
        <dbReference type="ARBA" id="ARBA00004571"/>
    </source>
</evidence>
<dbReference type="Proteomes" id="UP000241010">
    <property type="component" value="Unassembled WGS sequence"/>
</dbReference>
<dbReference type="SUPFAM" id="SSF56935">
    <property type="entry name" value="Porins"/>
    <property type="match status" value="1"/>
</dbReference>
<dbReference type="PROSITE" id="PS52016">
    <property type="entry name" value="TONB_DEPENDENT_REC_3"/>
    <property type="match status" value="1"/>
</dbReference>
<organism evidence="15 16">
    <name type="scientific">Cereibacter changlensis JA139</name>
    <dbReference type="NCBI Taxonomy" id="1188249"/>
    <lineage>
        <taxon>Bacteria</taxon>
        <taxon>Pseudomonadati</taxon>
        <taxon>Pseudomonadota</taxon>
        <taxon>Alphaproteobacteria</taxon>
        <taxon>Rhodobacterales</taxon>
        <taxon>Paracoccaceae</taxon>
        <taxon>Cereibacter</taxon>
    </lineage>
</organism>
<reference evidence="15 16" key="1">
    <citation type="submission" date="2018-03" db="EMBL/GenBank/DDBJ databases">
        <title>Cereibacter changlensis.</title>
        <authorList>
            <person name="Meyer T.E."/>
            <person name="Miller S."/>
            <person name="Lodha T."/>
            <person name="Gandham S."/>
            <person name="Chintalapati S."/>
            <person name="Chintalapati V.R."/>
        </authorList>
    </citation>
    <scope>NUCLEOTIDE SEQUENCE [LARGE SCALE GENOMIC DNA]</scope>
    <source>
        <strain evidence="15 16">JA139</strain>
    </source>
</reference>
<dbReference type="InterPro" id="IPR037066">
    <property type="entry name" value="Plug_dom_sf"/>
</dbReference>
<evidence type="ECO:0000256" key="7">
    <source>
        <dbReference type="ARBA" id="ARBA00023077"/>
    </source>
</evidence>
<evidence type="ECO:0000313" key="15">
    <source>
        <dbReference type="EMBL" id="PTE22443.1"/>
    </source>
</evidence>
<keyword evidence="8 10" id="KW-0472">Membrane</keyword>
<dbReference type="PANTHER" id="PTHR30069">
    <property type="entry name" value="TONB-DEPENDENT OUTER MEMBRANE RECEPTOR"/>
    <property type="match status" value="1"/>
</dbReference>
<feature type="chain" id="PRO_5015729207" evidence="12">
    <location>
        <begin position="22"/>
        <end position="618"/>
    </location>
</feature>
<sequence>MKHPSLPLLALMAAIPAPALAQDILLQGIVVSASLEETEASRTGASVSLLSEEDLQASDIALADNLARLPGLSYSRSGGLGATSKLRIRGLGGEHIAVRIDGLDVADPSATQTAFDFGGLATGGLSRVEVLRGSQSALYGSEAVAGVVDIRSFRPTDQGVSGVASIETGSNSTWSGNLSSGLLTDRAELAFTVTRTITDGISSAASGTERDSFASTFATLYGAFDLTETLRLGASGLSADTVLDFDRFGTEGPADSFETTRGNLRGGRVFAEFTTGAVEHTLSLSRTTIERRTPVQKPSDIGYYEGRQTGISYLGGADLSGQIRLAFGAERTKEELVAGAGQPGSNESDALFGELRYAVTPELDLSLALRHDDPSDFDGRTTGRLAAAWRITDATILRGAAGTGFRLPSIYERFGGYASEDLQPETSRSYELGVERLFGEEGSLQLTLFDSTITDRIGFDANETSCGSGFGCYAQVDGDTRSRGVELSGRVAVAEGWTLFGNYTYTDAKTTDQGVETRSVRVPRHDLVLGLDARLTARLTGTLTVQHVADVMDTVVTYGAPDEPLDDYTLANAALSYAVSDSADAYLRIENLFDEDYQTVRGYGQPGRSVFAGLRARF</sequence>
<keyword evidence="15" id="KW-0675">Receptor</keyword>
<dbReference type="OrthoDB" id="9760333at2"/>
<accession>A0A2T4JXG1</accession>
<keyword evidence="3 10" id="KW-1134">Transmembrane beta strand</keyword>
<dbReference type="Pfam" id="PF00593">
    <property type="entry name" value="TonB_dep_Rec_b-barrel"/>
    <property type="match status" value="1"/>
</dbReference>
<dbReference type="InterPro" id="IPR039426">
    <property type="entry name" value="TonB-dep_rcpt-like"/>
</dbReference>
<dbReference type="EMBL" id="PZKG01000022">
    <property type="protein sequence ID" value="PTE22443.1"/>
    <property type="molecule type" value="Genomic_DNA"/>
</dbReference>
<evidence type="ECO:0000256" key="6">
    <source>
        <dbReference type="ARBA" id="ARBA00023065"/>
    </source>
</evidence>
<comment type="similarity">
    <text evidence="10 11">Belongs to the TonB-dependent receptor family.</text>
</comment>
<evidence type="ECO:0000256" key="3">
    <source>
        <dbReference type="ARBA" id="ARBA00022452"/>
    </source>
</evidence>
<dbReference type="PANTHER" id="PTHR30069:SF53">
    <property type="entry name" value="COLICIN I RECEPTOR-RELATED"/>
    <property type="match status" value="1"/>
</dbReference>
<proteinExistence type="inferred from homology"/>
<evidence type="ECO:0000259" key="14">
    <source>
        <dbReference type="Pfam" id="PF07715"/>
    </source>
</evidence>
<dbReference type="Gene3D" id="2.40.170.20">
    <property type="entry name" value="TonB-dependent receptor, beta-barrel domain"/>
    <property type="match status" value="1"/>
</dbReference>